<accession>A0A4Q9PD70</accession>
<gene>
    <name evidence="2" type="ORF">BD310DRAFT_205590</name>
</gene>
<feature type="region of interest" description="Disordered" evidence="1">
    <location>
        <begin position="32"/>
        <end position="58"/>
    </location>
</feature>
<name>A0A4Q9PD70_9APHY</name>
<evidence type="ECO:0000313" key="2">
    <source>
        <dbReference type="EMBL" id="TBU52749.1"/>
    </source>
</evidence>
<reference evidence="2 3" key="1">
    <citation type="submission" date="2019-01" db="EMBL/GenBank/DDBJ databases">
        <title>Draft genome sequences of three monokaryotic isolates of the white-rot basidiomycete fungus Dichomitus squalens.</title>
        <authorList>
            <consortium name="DOE Joint Genome Institute"/>
            <person name="Lopez S.C."/>
            <person name="Andreopoulos B."/>
            <person name="Pangilinan J."/>
            <person name="Lipzen A."/>
            <person name="Riley R."/>
            <person name="Ahrendt S."/>
            <person name="Ng V."/>
            <person name="Barry K."/>
            <person name="Daum C."/>
            <person name="Grigoriev I.V."/>
            <person name="Hilden K.S."/>
            <person name="Makela M.R."/>
            <person name="de Vries R.P."/>
        </authorList>
    </citation>
    <scope>NUCLEOTIDE SEQUENCE [LARGE SCALE GENOMIC DNA]</scope>
    <source>
        <strain evidence="2 3">CBS 464.89</strain>
    </source>
</reference>
<protein>
    <submittedName>
        <fullName evidence="2">Uncharacterized protein</fullName>
    </submittedName>
</protein>
<proteinExistence type="predicted"/>
<organism evidence="2 3">
    <name type="scientific">Dichomitus squalens</name>
    <dbReference type="NCBI Taxonomy" id="114155"/>
    <lineage>
        <taxon>Eukaryota</taxon>
        <taxon>Fungi</taxon>
        <taxon>Dikarya</taxon>
        <taxon>Basidiomycota</taxon>
        <taxon>Agaricomycotina</taxon>
        <taxon>Agaricomycetes</taxon>
        <taxon>Polyporales</taxon>
        <taxon>Polyporaceae</taxon>
        <taxon>Dichomitus</taxon>
    </lineage>
</organism>
<sequence length="192" mass="22357">MRAKYTRLMRVGVPSGELERPQCGPEVLRRALVGTSSSRDRPQRRGLPRPKLAKNVDDGSRPIWHPHIACLIDPTSRRHACPYGPGARMLYAPQIEQRDMLSWTESRVWKTKYQLRRRELGISSSLDCRYHPAWQQGRMTAGRHRSSRSYEEMARARFQKRFSHCRETIRVTAHATRRLPLRQSDLVVCSLI</sequence>
<evidence type="ECO:0000313" key="3">
    <source>
        <dbReference type="Proteomes" id="UP000292082"/>
    </source>
</evidence>
<dbReference type="AlphaFoldDB" id="A0A4Q9PD70"/>
<keyword evidence="3" id="KW-1185">Reference proteome</keyword>
<dbReference type="Proteomes" id="UP000292082">
    <property type="component" value="Unassembled WGS sequence"/>
</dbReference>
<evidence type="ECO:0000256" key="1">
    <source>
        <dbReference type="SAM" id="MobiDB-lite"/>
    </source>
</evidence>
<dbReference type="EMBL" id="ML145238">
    <property type="protein sequence ID" value="TBU52749.1"/>
    <property type="molecule type" value="Genomic_DNA"/>
</dbReference>